<accession>A0AAN7WU96</accession>
<dbReference type="AlphaFoldDB" id="A0AAN7WU96"/>
<protein>
    <submittedName>
        <fullName evidence="1">Uncharacterized protein</fullName>
    </submittedName>
</protein>
<evidence type="ECO:0000313" key="1">
    <source>
        <dbReference type="EMBL" id="KAK5782263.1"/>
    </source>
</evidence>
<gene>
    <name evidence="1" type="ORF">RI543_000193</name>
</gene>
<dbReference type="Proteomes" id="UP001306508">
    <property type="component" value="Unassembled WGS sequence"/>
</dbReference>
<dbReference type="EMBL" id="JAWIZZ010000006">
    <property type="protein sequence ID" value="KAK5782263.1"/>
    <property type="molecule type" value="Genomic_DNA"/>
</dbReference>
<evidence type="ECO:0000313" key="2">
    <source>
        <dbReference type="Proteomes" id="UP001306508"/>
    </source>
</evidence>
<comment type="caution">
    <text evidence="1">The sequence shown here is derived from an EMBL/GenBank/DDBJ whole genome shotgun (WGS) entry which is preliminary data.</text>
</comment>
<proteinExistence type="predicted"/>
<name>A0AAN7WU96_9SACH</name>
<sequence length="55" mass="6335">MSVTRNKKDRITPVWAETLHNKKRHLQRIKNGDVKVTGKQNEELKIGVPSTVEEP</sequence>
<reference evidence="2" key="1">
    <citation type="submission" date="2023-07" db="EMBL/GenBank/DDBJ databases">
        <title>A draft genome of Kazachstania heterogenica Y-27499.</title>
        <authorList>
            <person name="Donic C."/>
            <person name="Kralova J.S."/>
            <person name="Fidel L."/>
            <person name="Ben-Dor S."/>
            <person name="Jung S."/>
        </authorList>
    </citation>
    <scope>NUCLEOTIDE SEQUENCE [LARGE SCALE GENOMIC DNA]</scope>
    <source>
        <strain evidence="2">Y27499</strain>
    </source>
</reference>
<keyword evidence="2" id="KW-1185">Reference proteome</keyword>
<organism evidence="1 2">
    <name type="scientific">Arxiozyma heterogenica</name>
    <dbReference type="NCBI Taxonomy" id="278026"/>
    <lineage>
        <taxon>Eukaryota</taxon>
        <taxon>Fungi</taxon>
        <taxon>Dikarya</taxon>
        <taxon>Ascomycota</taxon>
        <taxon>Saccharomycotina</taxon>
        <taxon>Saccharomycetes</taxon>
        <taxon>Saccharomycetales</taxon>
        <taxon>Saccharomycetaceae</taxon>
        <taxon>Arxiozyma</taxon>
    </lineage>
</organism>